<proteinExistence type="predicted"/>
<evidence type="ECO:0000313" key="2">
    <source>
        <dbReference type="Ensembl" id="ENSKMAP00000018405.1"/>
    </source>
</evidence>
<protein>
    <submittedName>
        <fullName evidence="2">Uncharacterized protein</fullName>
    </submittedName>
</protein>
<dbReference type="AlphaFoldDB" id="A0A3Q3APZ6"/>
<sequence>MRRHGHFFKPSNKTKKLQAQGGVKRSPSIMTKESSDNNWLLNYTGLFCYFLVYDRGGTREEPQNPLASKRLVCIGARYNLNTLFPNKDYF</sequence>
<keyword evidence="3" id="KW-1185">Reference proteome</keyword>
<evidence type="ECO:0000256" key="1">
    <source>
        <dbReference type="SAM" id="MobiDB-lite"/>
    </source>
</evidence>
<feature type="compositionally biased region" description="Basic residues" evidence="1">
    <location>
        <begin position="1"/>
        <end position="16"/>
    </location>
</feature>
<feature type="region of interest" description="Disordered" evidence="1">
    <location>
        <begin position="1"/>
        <end position="30"/>
    </location>
</feature>
<evidence type="ECO:0000313" key="3">
    <source>
        <dbReference type="Proteomes" id="UP000264800"/>
    </source>
</evidence>
<reference evidence="2" key="2">
    <citation type="submission" date="2025-09" db="UniProtKB">
        <authorList>
            <consortium name="Ensembl"/>
        </authorList>
    </citation>
    <scope>IDENTIFICATION</scope>
</reference>
<dbReference type="Proteomes" id="UP000264800">
    <property type="component" value="Unplaced"/>
</dbReference>
<organism evidence="2 3">
    <name type="scientific">Kryptolebias marmoratus</name>
    <name type="common">Mangrove killifish</name>
    <name type="synonym">Rivulus marmoratus</name>
    <dbReference type="NCBI Taxonomy" id="37003"/>
    <lineage>
        <taxon>Eukaryota</taxon>
        <taxon>Metazoa</taxon>
        <taxon>Chordata</taxon>
        <taxon>Craniata</taxon>
        <taxon>Vertebrata</taxon>
        <taxon>Euteleostomi</taxon>
        <taxon>Actinopterygii</taxon>
        <taxon>Neopterygii</taxon>
        <taxon>Teleostei</taxon>
        <taxon>Neoteleostei</taxon>
        <taxon>Acanthomorphata</taxon>
        <taxon>Ovalentaria</taxon>
        <taxon>Atherinomorphae</taxon>
        <taxon>Cyprinodontiformes</taxon>
        <taxon>Rivulidae</taxon>
        <taxon>Kryptolebias</taxon>
    </lineage>
</organism>
<accession>A0A3Q3APZ6</accession>
<name>A0A3Q3APZ6_KRYMA</name>
<reference evidence="2" key="1">
    <citation type="submission" date="2025-08" db="UniProtKB">
        <authorList>
            <consortium name="Ensembl"/>
        </authorList>
    </citation>
    <scope>IDENTIFICATION</scope>
</reference>
<dbReference type="Ensembl" id="ENSKMAT00000018662.1">
    <property type="protein sequence ID" value="ENSKMAP00000018405.1"/>
    <property type="gene ID" value="ENSKMAG00000013703.1"/>
</dbReference>